<dbReference type="OrthoDB" id="6767006at2759"/>
<evidence type="ECO:0000256" key="1">
    <source>
        <dbReference type="SAM" id="SignalP"/>
    </source>
</evidence>
<proteinExistence type="predicted"/>
<feature type="chain" id="PRO_5025026400" evidence="1">
    <location>
        <begin position="20"/>
        <end position="188"/>
    </location>
</feature>
<protein>
    <submittedName>
        <fullName evidence="2">Uncharacterized protein</fullName>
    </submittedName>
</protein>
<evidence type="ECO:0000313" key="3">
    <source>
        <dbReference type="Proteomes" id="UP000410492"/>
    </source>
</evidence>
<dbReference type="AlphaFoldDB" id="A0A653CLI6"/>
<dbReference type="PROSITE" id="PS51257">
    <property type="entry name" value="PROKAR_LIPOPROTEIN"/>
    <property type="match status" value="1"/>
</dbReference>
<organism evidence="2 3">
    <name type="scientific">Callosobruchus maculatus</name>
    <name type="common">Southern cowpea weevil</name>
    <name type="synonym">Pulse bruchid</name>
    <dbReference type="NCBI Taxonomy" id="64391"/>
    <lineage>
        <taxon>Eukaryota</taxon>
        <taxon>Metazoa</taxon>
        <taxon>Ecdysozoa</taxon>
        <taxon>Arthropoda</taxon>
        <taxon>Hexapoda</taxon>
        <taxon>Insecta</taxon>
        <taxon>Pterygota</taxon>
        <taxon>Neoptera</taxon>
        <taxon>Endopterygota</taxon>
        <taxon>Coleoptera</taxon>
        <taxon>Polyphaga</taxon>
        <taxon>Cucujiformia</taxon>
        <taxon>Chrysomeloidea</taxon>
        <taxon>Chrysomelidae</taxon>
        <taxon>Bruchinae</taxon>
        <taxon>Bruchini</taxon>
        <taxon>Callosobruchus</taxon>
    </lineage>
</organism>
<feature type="signal peptide" evidence="1">
    <location>
        <begin position="1"/>
        <end position="19"/>
    </location>
</feature>
<keyword evidence="1" id="KW-0732">Signal</keyword>
<dbReference type="Proteomes" id="UP000410492">
    <property type="component" value="Unassembled WGS sequence"/>
</dbReference>
<reference evidence="2 3" key="1">
    <citation type="submission" date="2019-01" db="EMBL/GenBank/DDBJ databases">
        <authorList>
            <person name="Sayadi A."/>
        </authorList>
    </citation>
    <scope>NUCLEOTIDE SEQUENCE [LARGE SCALE GENOMIC DNA]</scope>
</reference>
<sequence length="188" mass="20830">MALKTALLIVLGFAAVACGSPKKYTHYYWRDYTGEVPCDAVVGGHDELNRTTYIGQGVALNNDYYSLSPLTIVEGEKVQRAPLWGYGMEVVQTRILCVTSPYPDKWIATNSKKLVADTVDEQLVLGGIEGSKHDNNVRYDLNIGRAKVGDKLITGKIITHDTYNSVLYVVDGWQAQEVQEFEVLVANN</sequence>
<name>A0A653CLI6_CALMS</name>
<keyword evidence="3" id="KW-1185">Reference proteome</keyword>
<dbReference type="PANTHER" id="PTHR31649">
    <property type="entry name" value="AGAP009604-PA"/>
    <property type="match status" value="1"/>
</dbReference>
<dbReference type="EMBL" id="CAACVG010008036">
    <property type="protein sequence ID" value="VEN48154.1"/>
    <property type="molecule type" value="Genomic_DNA"/>
</dbReference>
<evidence type="ECO:0000313" key="2">
    <source>
        <dbReference type="EMBL" id="VEN48154.1"/>
    </source>
</evidence>
<gene>
    <name evidence="2" type="ORF">CALMAC_LOCUS9717</name>
</gene>
<accession>A0A653CLI6</accession>
<dbReference type="PANTHER" id="PTHR31649:SF10">
    <property type="entry name" value="IP19903P-RELATED"/>
    <property type="match status" value="1"/>
</dbReference>